<dbReference type="PANTHER" id="PTHR43098:SF3">
    <property type="entry name" value="L-ORNITHINE N(5)-MONOOXYGENASE-RELATED"/>
    <property type="match status" value="1"/>
</dbReference>
<evidence type="ECO:0000256" key="7">
    <source>
        <dbReference type="ARBA" id="ARBA00023033"/>
    </source>
</evidence>
<evidence type="ECO:0000256" key="6">
    <source>
        <dbReference type="ARBA" id="ARBA00023002"/>
    </source>
</evidence>
<evidence type="ECO:0000256" key="5">
    <source>
        <dbReference type="ARBA" id="ARBA00022857"/>
    </source>
</evidence>
<name>A0AAU3H630_9ACTN</name>
<dbReference type="AlphaFoldDB" id="A0AAU3H630"/>
<evidence type="ECO:0000256" key="1">
    <source>
        <dbReference type="ARBA" id="ARBA00001974"/>
    </source>
</evidence>
<comment type="cofactor">
    <cofactor evidence="1">
        <name>FAD</name>
        <dbReference type="ChEBI" id="CHEBI:57692"/>
    </cofactor>
</comment>
<dbReference type="EMBL" id="CP109535">
    <property type="protein sequence ID" value="WTY99824.1"/>
    <property type="molecule type" value="Genomic_DNA"/>
</dbReference>
<comment type="similarity">
    <text evidence="2">Belongs to the FAD-binding monooxygenase family.</text>
</comment>
<evidence type="ECO:0000313" key="8">
    <source>
        <dbReference type="EMBL" id="WTY99824.1"/>
    </source>
</evidence>
<keyword evidence="4" id="KW-0274">FAD</keyword>
<accession>A0AAU3H630</accession>
<evidence type="ECO:0000256" key="4">
    <source>
        <dbReference type="ARBA" id="ARBA00022827"/>
    </source>
</evidence>
<organism evidence="8">
    <name type="scientific">Streptomyces sp. NBC_01401</name>
    <dbReference type="NCBI Taxonomy" id="2903854"/>
    <lineage>
        <taxon>Bacteria</taxon>
        <taxon>Bacillati</taxon>
        <taxon>Actinomycetota</taxon>
        <taxon>Actinomycetes</taxon>
        <taxon>Kitasatosporales</taxon>
        <taxon>Streptomycetaceae</taxon>
        <taxon>Streptomyces</taxon>
    </lineage>
</organism>
<gene>
    <name evidence="8" type="ORF">OG626_35425</name>
</gene>
<evidence type="ECO:0000256" key="3">
    <source>
        <dbReference type="ARBA" id="ARBA00022630"/>
    </source>
</evidence>
<protein>
    <recommendedName>
        <fullName evidence="9">Monooxygenase</fullName>
    </recommendedName>
</protein>
<reference evidence="8" key="1">
    <citation type="submission" date="2022-10" db="EMBL/GenBank/DDBJ databases">
        <title>The complete genomes of actinobacterial strains from the NBC collection.</title>
        <authorList>
            <person name="Joergensen T.S."/>
            <person name="Alvarez Arevalo M."/>
            <person name="Sterndorff E.B."/>
            <person name="Faurdal D."/>
            <person name="Vuksanovic O."/>
            <person name="Mourched A.-S."/>
            <person name="Charusanti P."/>
            <person name="Shaw S."/>
            <person name="Blin K."/>
            <person name="Weber T."/>
        </authorList>
    </citation>
    <scope>NUCLEOTIDE SEQUENCE</scope>
    <source>
        <strain evidence="8">NBC_01401</strain>
    </source>
</reference>
<proteinExistence type="inferred from homology"/>
<sequence length="300" mass="31715">MSELTNASDGSVPYPALRRTQAAPTAHEVDVLVIGAGTTGMYQLCRARGEGFSTSLLEAGQALDHAWHTDRPAAERLPSRPEVEHRLAQMVDQLGLSPHIRLGARVDSVVYDASSGAWVVTTTGSLTCRARFVVVATGALAAPPGDHPYSHALGRLGVRGREGLALAGYWADGPRTYLGVMTAGFPNFFFPAGPHGTAGHCTLGAVDQVDFVTGTLVHARERGCEVVEVGLSAEEEWTNLMNGTSAPLFLNQHVFEAAPGEPGSGSPARCVRRHPEKPFATPVDDDAYAGFVFSKAESAV</sequence>
<keyword evidence="3" id="KW-0285">Flavoprotein</keyword>
<dbReference type="Gene3D" id="3.50.50.60">
    <property type="entry name" value="FAD/NAD(P)-binding domain"/>
    <property type="match status" value="1"/>
</dbReference>
<dbReference type="PANTHER" id="PTHR43098">
    <property type="entry name" value="L-ORNITHINE N(5)-MONOOXYGENASE-RELATED"/>
    <property type="match status" value="1"/>
</dbReference>
<keyword evidence="5" id="KW-0521">NADP</keyword>
<dbReference type="SUPFAM" id="SSF51905">
    <property type="entry name" value="FAD/NAD(P)-binding domain"/>
    <property type="match status" value="1"/>
</dbReference>
<keyword evidence="6" id="KW-0560">Oxidoreductase</keyword>
<dbReference type="GO" id="GO:0016709">
    <property type="term" value="F:oxidoreductase activity, acting on paired donors, with incorporation or reduction of molecular oxygen, NAD(P)H as one donor, and incorporation of one atom of oxygen"/>
    <property type="evidence" value="ECO:0007669"/>
    <property type="project" value="UniProtKB-ARBA"/>
</dbReference>
<evidence type="ECO:0008006" key="9">
    <source>
        <dbReference type="Google" id="ProtNLM"/>
    </source>
</evidence>
<dbReference type="InterPro" id="IPR050775">
    <property type="entry name" value="FAD-binding_Monooxygenases"/>
</dbReference>
<dbReference type="InterPro" id="IPR036188">
    <property type="entry name" value="FAD/NAD-bd_sf"/>
</dbReference>
<keyword evidence="7" id="KW-0503">Monooxygenase</keyword>
<evidence type="ECO:0000256" key="2">
    <source>
        <dbReference type="ARBA" id="ARBA00010139"/>
    </source>
</evidence>